<evidence type="ECO:0000313" key="2">
    <source>
        <dbReference type="EMBL" id="TGZ57929.1"/>
    </source>
</evidence>
<dbReference type="EMBL" id="QBLH01000104">
    <property type="protein sequence ID" value="TGZ57929.1"/>
    <property type="molecule type" value="Genomic_DNA"/>
</dbReference>
<sequence length="115" mass="12558">MVVSSGLRSFEKRAARSRRTGREICAASSSPGLLSDGRSSAVITLPKKDAPHLCQLLVKRTLTFSIPDISRRSSPRDPSLSVYLSTLKHPGRHRHSFQEACARYSGKIPARSPTG</sequence>
<organism evidence="2 3">
    <name type="scientific">Temnothorax longispinosus</name>
    <dbReference type="NCBI Taxonomy" id="300112"/>
    <lineage>
        <taxon>Eukaryota</taxon>
        <taxon>Metazoa</taxon>
        <taxon>Ecdysozoa</taxon>
        <taxon>Arthropoda</taxon>
        <taxon>Hexapoda</taxon>
        <taxon>Insecta</taxon>
        <taxon>Pterygota</taxon>
        <taxon>Neoptera</taxon>
        <taxon>Endopterygota</taxon>
        <taxon>Hymenoptera</taxon>
        <taxon>Apocrita</taxon>
        <taxon>Aculeata</taxon>
        <taxon>Formicoidea</taxon>
        <taxon>Formicidae</taxon>
        <taxon>Myrmicinae</taxon>
        <taxon>Temnothorax</taxon>
    </lineage>
</organism>
<name>A0A4S2LBK0_9HYME</name>
<protein>
    <submittedName>
        <fullName evidence="2">Uncharacterized protein</fullName>
    </submittedName>
</protein>
<evidence type="ECO:0000313" key="3">
    <source>
        <dbReference type="Proteomes" id="UP000310200"/>
    </source>
</evidence>
<feature type="region of interest" description="Disordered" evidence="1">
    <location>
        <begin position="1"/>
        <end position="22"/>
    </location>
</feature>
<accession>A0A4S2LBK0</accession>
<reference evidence="2 3" key="1">
    <citation type="journal article" date="2019" name="Philos. Trans. R. Soc. Lond., B, Biol. Sci.">
        <title>Ant behaviour and brain gene expression of defending hosts depend on the ecological success of the intruding social parasite.</title>
        <authorList>
            <person name="Kaur R."/>
            <person name="Stoldt M."/>
            <person name="Jongepier E."/>
            <person name="Feldmeyer B."/>
            <person name="Menzel F."/>
            <person name="Bornberg-Bauer E."/>
            <person name="Foitzik S."/>
        </authorList>
    </citation>
    <scope>NUCLEOTIDE SEQUENCE [LARGE SCALE GENOMIC DNA]</scope>
    <source>
        <tissue evidence="2">Whole body</tissue>
    </source>
</reference>
<proteinExistence type="predicted"/>
<comment type="caution">
    <text evidence="2">The sequence shown here is derived from an EMBL/GenBank/DDBJ whole genome shotgun (WGS) entry which is preliminary data.</text>
</comment>
<gene>
    <name evidence="2" type="ORF">DBV15_07581</name>
</gene>
<dbReference type="AlphaFoldDB" id="A0A4S2LBK0"/>
<evidence type="ECO:0000256" key="1">
    <source>
        <dbReference type="SAM" id="MobiDB-lite"/>
    </source>
</evidence>
<keyword evidence="3" id="KW-1185">Reference proteome</keyword>
<dbReference type="Proteomes" id="UP000310200">
    <property type="component" value="Unassembled WGS sequence"/>
</dbReference>